<dbReference type="Gene3D" id="3.40.50.150">
    <property type="entry name" value="Vaccinia Virus protein VP39"/>
    <property type="match status" value="1"/>
</dbReference>
<dbReference type="GO" id="GO:0008757">
    <property type="term" value="F:S-adenosylmethionine-dependent methyltransferase activity"/>
    <property type="evidence" value="ECO:0007669"/>
    <property type="project" value="InterPro"/>
</dbReference>
<proteinExistence type="predicted"/>
<dbReference type="PANTHER" id="PTHR32183:SF11">
    <property type="entry name" value="THIOL METHYLTRANSFERASE 2-RELATED"/>
    <property type="match status" value="1"/>
</dbReference>
<evidence type="ECO:0000256" key="5">
    <source>
        <dbReference type="SAM" id="MobiDB-lite"/>
    </source>
</evidence>
<reference evidence="6 7" key="1">
    <citation type="submission" date="2016-07" db="EMBL/GenBank/DDBJ databases">
        <title>Pervasive Adenine N6-methylation of Active Genes in Fungi.</title>
        <authorList>
            <consortium name="DOE Joint Genome Institute"/>
            <person name="Mondo S.J."/>
            <person name="Dannebaum R.O."/>
            <person name="Kuo R.C."/>
            <person name="Labutti K."/>
            <person name="Haridas S."/>
            <person name="Kuo A."/>
            <person name="Salamov A."/>
            <person name="Ahrendt S.R."/>
            <person name="Lipzen A."/>
            <person name="Sullivan W."/>
            <person name="Andreopoulos W.B."/>
            <person name="Clum A."/>
            <person name="Lindquist E."/>
            <person name="Daum C."/>
            <person name="Ramamoorthy G.K."/>
            <person name="Gryganskyi A."/>
            <person name="Culley D."/>
            <person name="Magnuson J.K."/>
            <person name="James T.Y."/>
            <person name="O'Malley M.A."/>
            <person name="Stajich J.E."/>
            <person name="Spatafora J.W."/>
            <person name="Visel A."/>
            <person name="Grigoriev I.V."/>
        </authorList>
    </citation>
    <scope>NUCLEOTIDE SEQUENCE [LARGE SCALE GENOMIC DNA]</scope>
    <source>
        <strain evidence="6 7">NRRL 1336</strain>
    </source>
</reference>
<protein>
    <submittedName>
        <fullName evidence="6">S-adenosyl-L-methionine-dependent methyltransferase</fullName>
    </submittedName>
</protein>
<dbReference type="CDD" id="cd02440">
    <property type="entry name" value="AdoMet_MTases"/>
    <property type="match status" value="1"/>
</dbReference>
<dbReference type="EMBL" id="MCGE01000009">
    <property type="protein sequence ID" value="ORZ17892.1"/>
    <property type="molecule type" value="Genomic_DNA"/>
</dbReference>
<dbReference type="AlphaFoldDB" id="A0A1X2IK12"/>
<evidence type="ECO:0000256" key="2">
    <source>
        <dbReference type="ARBA" id="ARBA00022603"/>
    </source>
</evidence>
<dbReference type="PROSITE" id="PS51585">
    <property type="entry name" value="SAM_MT_TPMT"/>
    <property type="match status" value="1"/>
</dbReference>
<organism evidence="6 7">
    <name type="scientific">Absidia repens</name>
    <dbReference type="NCBI Taxonomy" id="90262"/>
    <lineage>
        <taxon>Eukaryota</taxon>
        <taxon>Fungi</taxon>
        <taxon>Fungi incertae sedis</taxon>
        <taxon>Mucoromycota</taxon>
        <taxon>Mucoromycotina</taxon>
        <taxon>Mucoromycetes</taxon>
        <taxon>Mucorales</taxon>
        <taxon>Cunninghamellaceae</taxon>
        <taxon>Absidia</taxon>
    </lineage>
</organism>
<keyword evidence="7" id="KW-1185">Reference proteome</keyword>
<evidence type="ECO:0000256" key="1">
    <source>
        <dbReference type="ARBA" id="ARBA00022553"/>
    </source>
</evidence>
<dbReference type="OrthoDB" id="276151at2759"/>
<evidence type="ECO:0000256" key="4">
    <source>
        <dbReference type="ARBA" id="ARBA00022691"/>
    </source>
</evidence>
<evidence type="ECO:0000313" key="6">
    <source>
        <dbReference type="EMBL" id="ORZ17892.1"/>
    </source>
</evidence>
<dbReference type="Pfam" id="PF05724">
    <property type="entry name" value="TPMT"/>
    <property type="match status" value="1"/>
</dbReference>
<keyword evidence="2 6" id="KW-0489">Methyltransferase</keyword>
<comment type="caution">
    <text evidence="6">The sequence shown here is derived from an EMBL/GenBank/DDBJ whole genome shotgun (WGS) entry which is preliminary data.</text>
</comment>
<dbReference type="GO" id="GO:0032259">
    <property type="term" value="P:methylation"/>
    <property type="evidence" value="ECO:0007669"/>
    <property type="project" value="UniProtKB-KW"/>
</dbReference>
<dbReference type="SUPFAM" id="SSF53335">
    <property type="entry name" value="S-adenosyl-L-methionine-dependent methyltransferases"/>
    <property type="match status" value="1"/>
</dbReference>
<dbReference type="STRING" id="90262.A0A1X2IK12"/>
<name>A0A1X2IK12_9FUNG</name>
<gene>
    <name evidence="6" type="ORF">BCR42DRAFT_460414</name>
</gene>
<accession>A0A1X2IK12</accession>
<keyword evidence="3 6" id="KW-0808">Transferase</keyword>
<keyword evidence="1" id="KW-0597">Phosphoprotein</keyword>
<dbReference type="Proteomes" id="UP000193560">
    <property type="component" value="Unassembled WGS sequence"/>
</dbReference>
<dbReference type="PANTHER" id="PTHR32183">
    <property type="match status" value="1"/>
</dbReference>
<dbReference type="InterPro" id="IPR008854">
    <property type="entry name" value="TPMT"/>
</dbReference>
<dbReference type="InterPro" id="IPR029063">
    <property type="entry name" value="SAM-dependent_MTases_sf"/>
</dbReference>
<evidence type="ECO:0000256" key="3">
    <source>
        <dbReference type="ARBA" id="ARBA00022679"/>
    </source>
</evidence>
<keyword evidence="4" id="KW-0949">S-adenosyl-L-methionine</keyword>
<sequence>MAEKKDTTDWEGKWDKRDTQWDHGESSPALVKLLQDEDTKDLIPLEGVGLVPGCGAGYDVQTLATVRRHMIGLDISKTAVDICNKTHPDASASNYEFVLCDFFKYPPPAGGYILGYDYTMLCALPPILREDWAARYAEIIKPGGVLICLMFPLVEKEGGPPYALTVQL</sequence>
<feature type="region of interest" description="Disordered" evidence="5">
    <location>
        <begin position="1"/>
        <end position="24"/>
    </location>
</feature>
<evidence type="ECO:0000313" key="7">
    <source>
        <dbReference type="Proteomes" id="UP000193560"/>
    </source>
</evidence>